<dbReference type="RefSeq" id="WP_223092576.1">
    <property type="nucleotide sequence ID" value="NZ_CP061913.1"/>
</dbReference>
<organism evidence="2 3">
    <name type="scientific">Dactylosporangium vinaceum</name>
    <dbReference type="NCBI Taxonomy" id="53362"/>
    <lineage>
        <taxon>Bacteria</taxon>
        <taxon>Bacillati</taxon>
        <taxon>Actinomycetota</taxon>
        <taxon>Actinomycetes</taxon>
        <taxon>Micromonosporales</taxon>
        <taxon>Micromonosporaceae</taxon>
        <taxon>Dactylosporangium</taxon>
    </lineage>
</organism>
<dbReference type="PROSITE" id="PS51257">
    <property type="entry name" value="PROKAR_LIPOPROTEIN"/>
    <property type="match status" value="1"/>
</dbReference>
<proteinExistence type="predicted"/>
<dbReference type="Proteomes" id="UP001589608">
    <property type="component" value="Unassembled WGS sequence"/>
</dbReference>
<evidence type="ECO:0000256" key="1">
    <source>
        <dbReference type="SAM" id="MobiDB-lite"/>
    </source>
</evidence>
<dbReference type="EMBL" id="JBHMCA010000052">
    <property type="protein sequence ID" value="MFB9447164.1"/>
    <property type="molecule type" value="Genomic_DNA"/>
</dbReference>
<accession>A0ABV5ME82</accession>
<feature type="region of interest" description="Disordered" evidence="1">
    <location>
        <begin position="25"/>
        <end position="57"/>
    </location>
</feature>
<keyword evidence="3" id="KW-1185">Reference proteome</keyword>
<gene>
    <name evidence="2" type="ORF">ACFFTR_29080</name>
</gene>
<evidence type="ECO:0000313" key="3">
    <source>
        <dbReference type="Proteomes" id="UP001589608"/>
    </source>
</evidence>
<sequence length="267" mass="28229">MRDRRGWLVLVAVLGVAGCAAPGSGIGERGPGRVGADPSPSWSTGQAEVGAVRPGPGANSVTVQVQALAGREDCSRDVRVTNLEEEREVIFASVVQDSYWSGIVGACPTSTTVEVTITSPRPIGQRQLTINQQAWMLRDGRYNRCSENLGCDPPADRCDPTWTQAAVRGLDVSRHSTGTVEHCDGTWLVMTVPDDPAACGAEARAGCTVDTAVWRYFLHSEPAGWVVVARTGAGGCDDVLKAAPAFPRPLCAGLRPTGRYVTTAPSR</sequence>
<evidence type="ECO:0000313" key="2">
    <source>
        <dbReference type="EMBL" id="MFB9447164.1"/>
    </source>
</evidence>
<comment type="caution">
    <text evidence="2">The sequence shown here is derived from an EMBL/GenBank/DDBJ whole genome shotgun (WGS) entry which is preliminary data.</text>
</comment>
<protein>
    <submittedName>
        <fullName evidence="2">Uncharacterized protein</fullName>
    </submittedName>
</protein>
<name>A0ABV5ME82_9ACTN</name>
<reference evidence="2 3" key="1">
    <citation type="submission" date="2024-09" db="EMBL/GenBank/DDBJ databases">
        <authorList>
            <person name="Sun Q."/>
            <person name="Mori K."/>
        </authorList>
    </citation>
    <scope>NUCLEOTIDE SEQUENCE [LARGE SCALE GENOMIC DNA]</scope>
    <source>
        <strain evidence="2 3">JCM 3307</strain>
    </source>
</reference>